<reference evidence="1 2" key="1">
    <citation type="submission" date="2024-03" db="EMBL/GenBank/DDBJ databases">
        <title>Human intestinal bacterial collection.</title>
        <authorList>
            <person name="Pauvert C."/>
            <person name="Hitch T.C.A."/>
            <person name="Clavel T."/>
        </authorList>
    </citation>
    <scope>NUCLEOTIDE SEQUENCE [LARGE SCALE GENOMIC DNA]</scope>
    <source>
        <strain evidence="1 2">CLA-JM-H11</strain>
    </source>
</reference>
<proteinExistence type="predicted"/>
<protein>
    <submittedName>
        <fullName evidence="1">GNAT family acetyltransferase</fullName>
    </submittedName>
</protein>
<keyword evidence="2" id="KW-1185">Reference proteome</keyword>
<evidence type="ECO:0000313" key="1">
    <source>
        <dbReference type="EMBL" id="MEQ2519200.1"/>
    </source>
</evidence>
<dbReference type="RefSeq" id="WP_349214512.1">
    <property type="nucleotide sequence ID" value="NZ_JBBMFA010000042.1"/>
</dbReference>
<organism evidence="1 2">
    <name type="scientific">Ruthenibacterium intestinale</name>
    <dbReference type="NCBI Taxonomy" id="3133163"/>
    <lineage>
        <taxon>Bacteria</taxon>
        <taxon>Bacillati</taxon>
        <taxon>Bacillota</taxon>
        <taxon>Clostridia</taxon>
        <taxon>Eubacteriales</taxon>
        <taxon>Oscillospiraceae</taxon>
        <taxon>Ruthenibacterium</taxon>
    </lineage>
</organism>
<sequence length="101" mass="12037">MPQNSQQEKFAVIPGMTMIRANKSYSGSHSGMQYKFRLADDELEAVVWPWPWCLEKTDPEGVVSARFALTEEGMRQAEDWVCRQYWQDHRRWDKIRQAPMW</sequence>
<evidence type="ECO:0000313" key="2">
    <source>
        <dbReference type="Proteomes" id="UP001477672"/>
    </source>
</evidence>
<gene>
    <name evidence="1" type="ORF">WMO24_01920</name>
</gene>
<accession>A0ABV1GBL0</accession>
<comment type="caution">
    <text evidence="1">The sequence shown here is derived from an EMBL/GenBank/DDBJ whole genome shotgun (WGS) entry which is preliminary data.</text>
</comment>
<name>A0ABV1GBL0_9FIRM</name>
<dbReference type="EMBL" id="JBBMFA010000042">
    <property type="protein sequence ID" value="MEQ2519200.1"/>
    <property type="molecule type" value="Genomic_DNA"/>
</dbReference>
<dbReference type="Proteomes" id="UP001477672">
    <property type="component" value="Unassembled WGS sequence"/>
</dbReference>